<accession>A0ABW1QZ44</accession>
<dbReference type="SUPFAM" id="SSF56281">
    <property type="entry name" value="Metallo-hydrolase/oxidoreductase"/>
    <property type="match status" value="1"/>
</dbReference>
<evidence type="ECO:0000259" key="1">
    <source>
        <dbReference type="SMART" id="SM00849"/>
    </source>
</evidence>
<dbReference type="InterPro" id="IPR036866">
    <property type="entry name" value="RibonucZ/Hydroxyglut_hydro"/>
</dbReference>
<dbReference type="PANTHER" id="PTHR46018:SF4">
    <property type="entry name" value="METALLO-HYDROLASE YHFI-RELATED"/>
    <property type="match status" value="1"/>
</dbReference>
<gene>
    <name evidence="2" type="ORF">ACFPWU_07990</name>
</gene>
<name>A0ABW1QZ44_9ACTN</name>
<evidence type="ECO:0000313" key="3">
    <source>
        <dbReference type="Proteomes" id="UP001596098"/>
    </source>
</evidence>
<comment type="caution">
    <text evidence="2">The sequence shown here is derived from an EMBL/GenBank/DDBJ whole genome shotgun (WGS) entry which is preliminary data.</text>
</comment>
<dbReference type="CDD" id="cd07716">
    <property type="entry name" value="RNaseZ_short-form-like_MBL-fold"/>
    <property type="match status" value="1"/>
</dbReference>
<dbReference type="RefSeq" id="WP_128221401.1">
    <property type="nucleotide sequence ID" value="NZ_CP034929.1"/>
</dbReference>
<sequence>MRLTVVGCSGSYPGPDSPASCYLLEAEHEGRTWRVVMDLGSGALGALHRYADPLQIDAVVLSHLHADHCLDLCGYHVLRRYHPTGPAPILPVYGPEGTADRMAHAYDLPLEPGMKEEFDFRVWPTEPVVIGPFTITAVPVVHPVPAYSLRVEADGRTLGYSGDCAPCDGLSTAVAGVDLLLAEASFEEGADNPADLHLTGKECAELAIEAEAGQLVLTHIPPWHDPAVVHAEAAALWNGPLSLAKAGAVYEV</sequence>
<dbReference type="SMART" id="SM00849">
    <property type="entry name" value="Lactamase_B"/>
    <property type="match status" value="1"/>
</dbReference>
<keyword evidence="3" id="KW-1185">Reference proteome</keyword>
<organism evidence="2 3">
    <name type="scientific">Nocardioides yefusunii</name>
    <dbReference type="NCBI Taxonomy" id="2500546"/>
    <lineage>
        <taxon>Bacteria</taxon>
        <taxon>Bacillati</taxon>
        <taxon>Actinomycetota</taxon>
        <taxon>Actinomycetes</taxon>
        <taxon>Propionibacteriales</taxon>
        <taxon>Nocardioidaceae</taxon>
        <taxon>Nocardioides</taxon>
    </lineage>
</organism>
<protein>
    <submittedName>
        <fullName evidence="2">MBL fold metallo-hydrolase</fullName>
    </submittedName>
</protein>
<dbReference type="PANTHER" id="PTHR46018">
    <property type="entry name" value="ZINC PHOSPHODIESTERASE ELAC PROTEIN 1"/>
    <property type="match status" value="1"/>
</dbReference>
<evidence type="ECO:0000313" key="2">
    <source>
        <dbReference type="EMBL" id="MFC6153600.1"/>
    </source>
</evidence>
<dbReference type="Gene3D" id="3.60.15.10">
    <property type="entry name" value="Ribonuclease Z/Hydroxyacylglutathione hydrolase-like"/>
    <property type="match status" value="1"/>
</dbReference>
<dbReference type="Proteomes" id="UP001596098">
    <property type="component" value="Unassembled WGS sequence"/>
</dbReference>
<dbReference type="EMBL" id="JBHSQI010000003">
    <property type="protein sequence ID" value="MFC6153600.1"/>
    <property type="molecule type" value="Genomic_DNA"/>
</dbReference>
<reference evidence="3" key="1">
    <citation type="journal article" date="2019" name="Int. J. Syst. Evol. Microbiol.">
        <title>The Global Catalogue of Microorganisms (GCM) 10K type strain sequencing project: providing services to taxonomists for standard genome sequencing and annotation.</title>
        <authorList>
            <consortium name="The Broad Institute Genomics Platform"/>
            <consortium name="The Broad Institute Genome Sequencing Center for Infectious Disease"/>
            <person name="Wu L."/>
            <person name="Ma J."/>
        </authorList>
    </citation>
    <scope>NUCLEOTIDE SEQUENCE [LARGE SCALE GENOMIC DNA]</scope>
    <source>
        <strain evidence="3">DFY28</strain>
    </source>
</reference>
<proteinExistence type="predicted"/>
<feature type="domain" description="Metallo-beta-lactamase" evidence="1">
    <location>
        <begin position="18"/>
        <end position="201"/>
    </location>
</feature>
<dbReference type="InterPro" id="IPR001279">
    <property type="entry name" value="Metallo-B-lactamas"/>
</dbReference>
<dbReference type="Pfam" id="PF12706">
    <property type="entry name" value="Lactamase_B_2"/>
    <property type="match status" value="1"/>
</dbReference>